<evidence type="ECO:0000313" key="1">
    <source>
        <dbReference type="EMBL" id="SEN14764.1"/>
    </source>
</evidence>
<organism evidence="1 2">
    <name type="scientific">Lihuaxuella thermophila</name>
    <dbReference type="NCBI Taxonomy" id="1173111"/>
    <lineage>
        <taxon>Bacteria</taxon>
        <taxon>Bacillati</taxon>
        <taxon>Bacillota</taxon>
        <taxon>Bacilli</taxon>
        <taxon>Bacillales</taxon>
        <taxon>Thermoactinomycetaceae</taxon>
        <taxon>Lihuaxuella</taxon>
    </lineage>
</organism>
<protein>
    <recommendedName>
        <fullName evidence="3">Lipoprotein</fullName>
    </recommendedName>
</protein>
<proteinExistence type="predicted"/>
<sequence length="220" mass="25247">MYKNKSFIFFYVLLLVFVLAGCSEQSSEEKSQEKDLPKLMFEAQTITLDGKNYTLDPRLQLNDKNGIGQAVGLIYDTAVVHEINGIPGEKWLTASFEGEGLVFREQGKGDFNLSDFAPDRLEIHSLENPDQVTKEKVVTDRKAIDELVKTITEKEPVRVDTSELKDIQLLKEITFQSDRYPNIAYHLSYIEKNGRTYLREHGLFLMDTLYEVSINWDSLP</sequence>
<name>A0A1H8E6M9_9BACL</name>
<evidence type="ECO:0000313" key="2">
    <source>
        <dbReference type="Proteomes" id="UP000199695"/>
    </source>
</evidence>
<accession>A0A1H8E6M9</accession>
<dbReference type="Proteomes" id="UP000199695">
    <property type="component" value="Unassembled WGS sequence"/>
</dbReference>
<gene>
    <name evidence="1" type="ORF">SAMN05444955_106145</name>
</gene>
<dbReference type="EMBL" id="FOCQ01000006">
    <property type="protein sequence ID" value="SEN14764.1"/>
    <property type="molecule type" value="Genomic_DNA"/>
</dbReference>
<keyword evidence="2" id="KW-1185">Reference proteome</keyword>
<dbReference type="AlphaFoldDB" id="A0A1H8E6M9"/>
<reference evidence="1 2" key="1">
    <citation type="submission" date="2016-10" db="EMBL/GenBank/DDBJ databases">
        <authorList>
            <person name="de Groot N.N."/>
        </authorList>
    </citation>
    <scope>NUCLEOTIDE SEQUENCE [LARGE SCALE GENOMIC DNA]</scope>
    <source>
        <strain evidence="1 2">DSM 46701</strain>
    </source>
</reference>
<evidence type="ECO:0008006" key="3">
    <source>
        <dbReference type="Google" id="ProtNLM"/>
    </source>
</evidence>
<dbReference type="PROSITE" id="PS51257">
    <property type="entry name" value="PROKAR_LIPOPROTEIN"/>
    <property type="match status" value="1"/>
</dbReference>
<dbReference type="RefSeq" id="WP_089967279.1">
    <property type="nucleotide sequence ID" value="NZ_FOCQ01000006.1"/>
</dbReference>